<keyword evidence="3" id="KW-1185">Reference proteome</keyword>
<proteinExistence type="predicted"/>
<keyword evidence="1" id="KW-0732">Signal</keyword>
<name>A0A5M8FKD8_9GAMM</name>
<dbReference type="RefSeq" id="WP_150092496.1">
    <property type="nucleotide sequence ID" value="NZ_JBFUOH010000125.1"/>
</dbReference>
<dbReference type="Proteomes" id="UP000322981">
    <property type="component" value="Unassembled WGS sequence"/>
</dbReference>
<feature type="chain" id="PRO_5024443616" evidence="1">
    <location>
        <begin position="20"/>
        <end position="147"/>
    </location>
</feature>
<dbReference type="EMBL" id="VWXX01000010">
    <property type="protein sequence ID" value="KAA6185368.1"/>
    <property type="molecule type" value="Genomic_DNA"/>
</dbReference>
<evidence type="ECO:0000313" key="3">
    <source>
        <dbReference type="Proteomes" id="UP000322981"/>
    </source>
</evidence>
<dbReference type="AlphaFoldDB" id="A0A5M8FKD8"/>
<evidence type="ECO:0000313" key="2">
    <source>
        <dbReference type="EMBL" id="KAA6185368.1"/>
    </source>
</evidence>
<feature type="signal peptide" evidence="1">
    <location>
        <begin position="1"/>
        <end position="19"/>
    </location>
</feature>
<protein>
    <submittedName>
        <fullName evidence="2">Uncharacterized protein</fullName>
    </submittedName>
</protein>
<organism evidence="2 3">
    <name type="scientific">Thiohalocapsa marina</name>
    <dbReference type="NCBI Taxonomy" id="424902"/>
    <lineage>
        <taxon>Bacteria</taxon>
        <taxon>Pseudomonadati</taxon>
        <taxon>Pseudomonadota</taxon>
        <taxon>Gammaproteobacteria</taxon>
        <taxon>Chromatiales</taxon>
        <taxon>Chromatiaceae</taxon>
        <taxon>Thiohalocapsa</taxon>
    </lineage>
</organism>
<reference evidence="2 3" key="1">
    <citation type="submission" date="2019-09" db="EMBL/GenBank/DDBJ databases">
        <title>Whole-genome sequence of the purple sulfur bacterium Thiohalocapsa marina DSM 19078.</title>
        <authorList>
            <person name="Kyndt J.A."/>
            <person name="Meyer T.E."/>
        </authorList>
    </citation>
    <scope>NUCLEOTIDE SEQUENCE [LARGE SCALE GENOMIC DNA]</scope>
    <source>
        <strain evidence="2 3">DSM 19078</strain>
    </source>
</reference>
<comment type="caution">
    <text evidence="2">The sequence shown here is derived from an EMBL/GenBank/DDBJ whole genome shotgun (WGS) entry which is preliminary data.</text>
</comment>
<accession>A0A5M8FKD8</accession>
<gene>
    <name evidence="2" type="ORF">F2Q65_08805</name>
</gene>
<sequence>MRRSCRLLAIIAFVAPLNAALANGQPLICFGNEPFWGLDLSDAATGRFSTPDSPEVAYLGAFDPPAHPSKSVWRGRAGAPEGGDLVAVLREGACSDGMSDTSHPFSVEVTLPYGRRLTGCCRLPIDGGHVEPGAWELASGPGFLAIA</sequence>
<evidence type="ECO:0000256" key="1">
    <source>
        <dbReference type="SAM" id="SignalP"/>
    </source>
</evidence>
<dbReference type="OrthoDB" id="5348860at2"/>